<feature type="compositionally biased region" description="Basic residues" evidence="1">
    <location>
        <begin position="409"/>
        <end position="423"/>
    </location>
</feature>
<accession>A0A9P0A652</accession>
<feature type="region of interest" description="Disordered" evidence="1">
    <location>
        <begin position="343"/>
        <end position="385"/>
    </location>
</feature>
<name>A0A9P0A652_BEMTA</name>
<evidence type="ECO:0000256" key="1">
    <source>
        <dbReference type="SAM" id="MobiDB-lite"/>
    </source>
</evidence>
<dbReference type="Proteomes" id="UP001152759">
    <property type="component" value="Chromosome 2"/>
</dbReference>
<protein>
    <submittedName>
        <fullName evidence="2">Uncharacterized protein</fullName>
    </submittedName>
</protein>
<evidence type="ECO:0000313" key="3">
    <source>
        <dbReference type="Proteomes" id="UP001152759"/>
    </source>
</evidence>
<reference evidence="2" key="1">
    <citation type="submission" date="2021-12" db="EMBL/GenBank/DDBJ databases">
        <authorList>
            <person name="King R."/>
        </authorList>
    </citation>
    <scope>NUCLEOTIDE SEQUENCE</scope>
</reference>
<organism evidence="2 3">
    <name type="scientific">Bemisia tabaci</name>
    <name type="common">Sweetpotato whitefly</name>
    <name type="synonym">Aleurodes tabaci</name>
    <dbReference type="NCBI Taxonomy" id="7038"/>
    <lineage>
        <taxon>Eukaryota</taxon>
        <taxon>Metazoa</taxon>
        <taxon>Ecdysozoa</taxon>
        <taxon>Arthropoda</taxon>
        <taxon>Hexapoda</taxon>
        <taxon>Insecta</taxon>
        <taxon>Pterygota</taxon>
        <taxon>Neoptera</taxon>
        <taxon>Paraneoptera</taxon>
        <taxon>Hemiptera</taxon>
        <taxon>Sternorrhyncha</taxon>
        <taxon>Aleyrodoidea</taxon>
        <taxon>Aleyrodidae</taxon>
        <taxon>Aleyrodinae</taxon>
        <taxon>Bemisia</taxon>
    </lineage>
</organism>
<dbReference type="AlphaFoldDB" id="A0A9P0A652"/>
<proteinExistence type="predicted"/>
<dbReference type="KEGG" id="btab:109031856"/>
<dbReference type="EMBL" id="OU963863">
    <property type="protein sequence ID" value="CAH0383976.1"/>
    <property type="molecule type" value="Genomic_DNA"/>
</dbReference>
<sequence>MSLVPVNKRRDTIDSATFNCERCLRSNKTNTVKQYYVNLNTTVSMCTICKGSYLKENEVIVNQSVQRSVSLQSFQKSSILPFLLKEAPDKNFTEQEAKEILDSAFQSYKRSRMREDAKLNDFFALVSQLLPSHASHFPTHNPGTVATVEANELKNNDKEDVFYFSNGSLLPKAEVTDDDIEAAITALSCNNRNSPQINYDDLRDIDSFLEYSAKLEETLPILGGEHLDSPIYLNKIDQALSDINNTNNAIKISVNMEELQKRLAPPVAETPSKIDEHRVKKVGRFLAKTSVRPRDLLHKAHGLHVWKEGNGKLPLSKLSKSLGKITSAAKNEIVSSLKVKPDISSASNKGKKKGKRGSKDASGFSWPHDFDQDFTSQPNDEPNAENWKMFKGFEFTEFKTEALANQCRSRGKPKKKIDPKRKSATMILYEKLKERNKVS</sequence>
<keyword evidence="3" id="KW-1185">Reference proteome</keyword>
<evidence type="ECO:0000313" key="2">
    <source>
        <dbReference type="EMBL" id="CAH0383976.1"/>
    </source>
</evidence>
<gene>
    <name evidence="2" type="ORF">BEMITA_LOCUS3361</name>
</gene>
<feature type="region of interest" description="Disordered" evidence="1">
    <location>
        <begin position="404"/>
        <end position="423"/>
    </location>
</feature>